<dbReference type="InterPro" id="IPR053146">
    <property type="entry name" value="QDO-like"/>
</dbReference>
<dbReference type="Proteomes" id="UP001500393">
    <property type="component" value="Unassembled WGS sequence"/>
</dbReference>
<proteinExistence type="predicted"/>
<dbReference type="PANTHER" id="PTHR36440:SF1">
    <property type="entry name" value="PUTATIVE (AFU_ORTHOLOGUE AFUA_8G07350)-RELATED"/>
    <property type="match status" value="1"/>
</dbReference>
<dbReference type="Pfam" id="PF07883">
    <property type="entry name" value="Cupin_2"/>
    <property type="match status" value="1"/>
</dbReference>
<dbReference type="RefSeq" id="WP_344220794.1">
    <property type="nucleotide sequence ID" value="NZ_BAAAOS010000053.1"/>
</dbReference>
<reference evidence="2 3" key="1">
    <citation type="journal article" date="2019" name="Int. J. Syst. Evol. Microbiol.">
        <title>The Global Catalogue of Microorganisms (GCM) 10K type strain sequencing project: providing services to taxonomists for standard genome sequencing and annotation.</title>
        <authorList>
            <consortium name="The Broad Institute Genomics Platform"/>
            <consortium name="The Broad Institute Genome Sequencing Center for Infectious Disease"/>
            <person name="Wu L."/>
            <person name="Ma J."/>
        </authorList>
    </citation>
    <scope>NUCLEOTIDE SEQUENCE [LARGE SCALE GENOMIC DNA]</scope>
    <source>
        <strain evidence="2 3">JCM 14969</strain>
    </source>
</reference>
<dbReference type="PANTHER" id="PTHR36440">
    <property type="entry name" value="PUTATIVE (AFU_ORTHOLOGUE AFUA_8G07350)-RELATED"/>
    <property type="match status" value="1"/>
</dbReference>
<evidence type="ECO:0000259" key="1">
    <source>
        <dbReference type="Pfam" id="PF07883"/>
    </source>
</evidence>
<gene>
    <name evidence="2" type="ORF">GCM10009789_67370</name>
</gene>
<organism evidence="2 3">
    <name type="scientific">Kribbella sancticallisti</name>
    <dbReference type="NCBI Taxonomy" id="460087"/>
    <lineage>
        <taxon>Bacteria</taxon>
        <taxon>Bacillati</taxon>
        <taxon>Actinomycetota</taxon>
        <taxon>Actinomycetes</taxon>
        <taxon>Propionibacteriales</taxon>
        <taxon>Kribbellaceae</taxon>
        <taxon>Kribbella</taxon>
    </lineage>
</organism>
<name>A0ABN2EFS1_9ACTN</name>
<keyword evidence="3" id="KW-1185">Reference proteome</keyword>
<dbReference type="EMBL" id="BAAAOS010000053">
    <property type="protein sequence ID" value="GAA1603882.1"/>
    <property type="molecule type" value="Genomic_DNA"/>
</dbReference>
<evidence type="ECO:0000313" key="3">
    <source>
        <dbReference type="Proteomes" id="UP001500393"/>
    </source>
</evidence>
<dbReference type="InterPro" id="IPR011051">
    <property type="entry name" value="RmlC_Cupin_sf"/>
</dbReference>
<comment type="caution">
    <text evidence="2">The sequence shown here is derived from an EMBL/GenBank/DDBJ whole genome shotgun (WGS) entry which is preliminary data.</text>
</comment>
<dbReference type="InterPro" id="IPR014710">
    <property type="entry name" value="RmlC-like_jellyroll"/>
</dbReference>
<accession>A0ABN2EFS1</accession>
<sequence>MTAFPDIVIGAPGEGEVLELPFGVFTVRISGDQTGGALSVVDSILPAGALGATPHIHHGHEEYFLITAGEVTFDTADGVLAVGAGGSVSVPRGQPHGYRNTTAEPATLTTLFTPAGYETYFRAVAEASAAGEEITPALLTALRAQQQTTPATFT</sequence>
<evidence type="ECO:0000313" key="2">
    <source>
        <dbReference type="EMBL" id="GAA1603882.1"/>
    </source>
</evidence>
<protein>
    <recommendedName>
        <fullName evidence="1">Cupin type-2 domain-containing protein</fullName>
    </recommendedName>
</protein>
<feature type="domain" description="Cupin type-2" evidence="1">
    <location>
        <begin position="44"/>
        <end position="110"/>
    </location>
</feature>
<dbReference type="InterPro" id="IPR013096">
    <property type="entry name" value="Cupin_2"/>
</dbReference>
<dbReference type="SUPFAM" id="SSF51182">
    <property type="entry name" value="RmlC-like cupins"/>
    <property type="match status" value="1"/>
</dbReference>
<dbReference type="Gene3D" id="2.60.120.10">
    <property type="entry name" value="Jelly Rolls"/>
    <property type="match status" value="1"/>
</dbReference>